<evidence type="ECO:0000313" key="3">
    <source>
        <dbReference type="Proteomes" id="UP001432222"/>
    </source>
</evidence>
<gene>
    <name evidence="2" type="ORF">OHA16_18050</name>
</gene>
<evidence type="ECO:0000313" key="2">
    <source>
        <dbReference type="EMBL" id="WUQ84701.1"/>
    </source>
</evidence>
<dbReference type="EMBL" id="CP108110">
    <property type="protein sequence ID" value="WUQ84701.1"/>
    <property type="molecule type" value="Genomic_DNA"/>
</dbReference>
<keyword evidence="3" id="KW-1185">Reference proteome</keyword>
<reference evidence="2" key="1">
    <citation type="submission" date="2022-10" db="EMBL/GenBank/DDBJ databases">
        <title>The complete genomes of actinobacterial strains from the NBC collection.</title>
        <authorList>
            <person name="Joergensen T.S."/>
            <person name="Alvarez Arevalo M."/>
            <person name="Sterndorff E.B."/>
            <person name="Faurdal D."/>
            <person name="Vuksanovic O."/>
            <person name="Mourched A.-S."/>
            <person name="Charusanti P."/>
            <person name="Shaw S."/>
            <person name="Blin K."/>
            <person name="Weber T."/>
        </authorList>
    </citation>
    <scope>NUCLEOTIDE SEQUENCE</scope>
    <source>
        <strain evidence="2">NBC_00222</strain>
    </source>
</reference>
<evidence type="ECO:0008006" key="4">
    <source>
        <dbReference type="Google" id="ProtNLM"/>
    </source>
</evidence>
<evidence type="ECO:0000256" key="1">
    <source>
        <dbReference type="SAM" id="MobiDB-lite"/>
    </source>
</evidence>
<proteinExistence type="predicted"/>
<accession>A0ABZ1U0H0</accession>
<name>A0ABZ1U0H0_9ACTN</name>
<organism evidence="2 3">
    <name type="scientific">Kitasatospora purpeofusca</name>
    <dbReference type="NCBI Taxonomy" id="67352"/>
    <lineage>
        <taxon>Bacteria</taxon>
        <taxon>Bacillati</taxon>
        <taxon>Actinomycetota</taxon>
        <taxon>Actinomycetes</taxon>
        <taxon>Kitasatosporales</taxon>
        <taxon>Streptomycetaceae</taxon>
        <taxon>Kitasatospora</taxon>
    </lineage>
</organism>
<protein>
    <recommendedName>
        <fullName evidence="4">FXSXX-COOH protein</fullName>
    </recommendedName>
</protein>
<dbReference type="Proteomes" id="UP001432222">
    <property type="component" value="Chromosome"/>
</dbReference>
<feature type="region of interest" description="Disordered" evidence="1">
    <location>
        <begin position="1"/>
        <end position="26"/>
    </location>
</feature>
<sequence length="59" mass="6117">MNSTVETDTAPERTEEHGPGQRPGLAELAGLDAGELTMRLELALPGAGARLVSPFNSAI</sequence>
<dbReference type="RefSeq" id="WP_328955535.1">
    <property type="nucleotide sequence ID" value="NZ_CP108110.1"/>
</dbReference>
<feature type="compositionally biased region" description="Basic and acidic residues" evidence="1">
    <location>
        <begin position="10"/>
        <end position="19"/>
    </location>
</feature>